<keyword evidence="5" id="KW-0812">Transmembrane</keyword>
<dbReference type="EMBL" id="CAJVPD010000111">
    <property type="protein sequence ID" value="CAG8331887.1"/>
    <property type="molecule type" value="Genomic_DNA"/>
</dbReference>
<accession>A0A9W4NCA3</accession>
<feature type="transmembrane region" description="Helical" evidence="5">
    <location>
        <begin position="123"/>
        <end position="146"/>
    </location>
</feature>
<keyword evidence="4" id="KW-0539">Nucleus</keyword>
<name>A0A9W4NCA3_9EURO</name>
<proteinExistence type="predicted"/>
<comment type="caution">
    <text evidence="6">The sequence shown here is derived from an EMBL/GenBank/DDBJ whole genome shotgun (WGS) entry which is preliminary data.</text>
</comment>
<evidence type="ECO:0000256" key="4">
    <source>
        <dbReference type="ARBA" id="ARBA00023242"/>
    </source>
</evidence>
<dbReference type="GO" id="GO:0005634">
    <property type="term" value="C:nucleus"/>
    <property type="evidence" value="ECO:0007669"/>
    <property type="project" value="UniProtKB-SubCell"/>
</dbReference>
<reference evidence="6" key="1">
    <citation type="submission" date="2021-07" db="EMBL/GenBank/DDBJ databases">
        <authorList>
            <person name="Branca A.L. A."/>
        </authorList>
    </citation>
    <scope>NUCLEOTIDE SEQUENCE</scope>
</reference>
<evidence type="ECO:0000256" key="3">
    <source>
        <dbReference type="ARBA" id="ARBA00023163"/>
    </source>
</evidence>
<dbReference type="InterPro" id="IPR050613">
    <property type="entry name" value="Sec_Metabolite_Reg"/>
</dbReference>
<dbReference type="AlphaFoldDB" id="A0A9W4NCA3"/>
<evidence type="ECO:0000256" key="5">
    <source>
        <dbReference type="SAM" id="Phobius"/>
    </source>
</evidence>
<keyword evidence="5" id="KW-0472">Membrane</keyword>
<organism evidence="6 7">
    <name type="scientific">Penicillium salamii</name>
    <dbReference type="NCBI Taxonomy" id="1612424"/>
    <lineage>
        <taxon>Eukaryota</taxon>
        <taxon>Fungi</taxon>
        <taxon>Dikarya</taxon>
        <taxon>Ascomycota</taxon>
        <taxon>Pezizomycotina</taxon>
        <taxon>Eurotiomycetes</taxon>
        <taxon>Eurotiomycetidae</taxon>
        <taxon>Eurotiales</taxon>
        <taxon>Aspergillaceae</taxon>
        <taxon>Penicillium</taxon>
    </lineage>
</organism>
<dbReference type="PANTHER" id="PTHR31001:SF90">
    <property type="entry name" value="CENTROMERE DNA-BINDING PROTEIN COMPLEX CBF3 SUBUNIT B"/>
    <property type="match status" value="1"/>
</dbReference>
<keyword evidence="5" id="KW-1133">Transmembrane helix</keyword>
<evidence type="ECO:0000256" key="1">
    <source>
        <dbReference type="ARBA" id="ARBA00004123"/>
    </source>
</evidence>
<sequence>MPKGENEPVIEETAQVLEQFVDAVSLPTDSEGLAPDIPNRYWASDSPQRHEQKLALIRKVIDSLPEREIMHALYEIFATRCQGPLGNIVHTPSFIGQADQLGEILSMASPDTIIANTFSMESLAGLLLALVLGLAFFPSPSLLGFIPTPLTSRVLQLRESDERAAIWRSLAVRCLQGGISLFCGSVSSLQAAIMLLLEAKETTLELDAVLATAIVGARRLKMHRLGNPGLTPSAFSAHVPGTAELHHIRTEIAIRIWWALVMRDWSRGQALGYYTITPSQFNTRMPLHINDEDLLEEHGEISERPRSEFTMLSYTVHALEMCIIVRESIDIAGDSKTIPMRRQQLDERYERYVASLPSHFTLGSFNERITTVGPIDAMIVQRCMLHQQLWSLLLRLHRSTLLAPTGRSFCQHLAHHIITIQAQIQSRCTVCGSLTTNDLQVFNAAVLLVVGLIFDFSSGKQGLFRDKLTHDMTRARVQEAIDLLRCKIPLITNSRNVRPQDPLQNLSARGVMVLEALMKLEEDSHHASERHASSNPKRYLYRQVVEILQGLGCLIGPAVSPGQMLSSLDDTSFTLSMPATDDLHDLDVMPILSNNLSPSDMWDFLDFQLSEDVAHGSDLLFTGNEYGALDSIKRSGPS</sequence>
<evidence type="ECO:0000256" key="2">
    <source>
        <dbReference type="ARBA" id="ARBA00023015"/>
    </source>
</evidence>
<dbReference type="CDD" id="cd12148">
    <property type="entry name" value="fungal_TF_MHR"/>
    <property type="match status" value="1"/>
</dbReference>
<keyword evidence="3" id="KW-0804">Transcription</keyword>
<keyword evidence="2" id="KW-0805">Transcription regulation</keyword>
<comment type="subcellular location">
    <subcellularLocation>
        <location evidence="1">Nucleus</location>
    </subcellularLocation>
</comment>
<evidence type="ECO:0008006" key="8">
    <source>
        <dbReference type="Google" id="ProtNLM"/>
    </source>
</evidence>
<gene>
    <name evidence="6" type="ORF">PSALAMII_LOCUS2570</name>
</gene>
<evidence type="ECO:0000313" key="6">
    <source>
        <dbReference type="EMBL" id="CAG8331887.1"/>
    </source>
</evidence>
<dbReference type="OrthoDB" id="416222at2759"/>
<protein>
    <recommendedName>
        <fullName evidence="8">Transcription factor domain-containing protein</fullName>
    </recommendedName>
</protein>
<evidence type="ECO:0000313" key="7">
    <source>
        <dbReference type="Proteomes" id="UP001152592"/>
    </source>
</evidence>
<dbReference type="Proteomes" id="UP001152592">
    <property type="component" value="Unassembled WGS sequence"/>
</dbReference>
<dbReference type="PANTHER" id="PTHR31001">
    <property type="entry name" value="UNCHARACTERIZED TRANSCRIPTIONAL REGULATORY PROTEIN"/>
    <property type="match status" value="1"/>
</dbReference>